<dbReference type="InterPro" id="IPR036641">
    <property type="entry name" value="HPT_dom_sf"/>
</dbReference>
<dbReference type="InterPro" id="IPR011623">
    <property type="entry name" value="7TMR_DISM_rcpt_extracell_dom1"/>
</dbReference>
<evidence type="ECO:0000256" key="2">
    <source>
        <dbReference type="ARBA" id="ARBA00012438"/>
    </source>
</evidence>
<dbReference type="SUPFAM" id="SSF55874">
    <property type="entry name" value="ATPase domain of HSP90 chaperone/DNA topoisomerase II/histidine kinase"/>
    <property type="match status" value="1"/>
</dbReference>
<feature type="domain" description="HPt" evidence="14">
    <location>
        <begin position="884"/>
        <end position="974"/>
    </location>
</feature>
<evidence type="ECO:0000256" key="10">
    <source>
        <dbReference type="PROSITE-ProRule" id="PRU00169"/>
    </source>
</evidence>
<dbReference type="FunFam" id="3.30.565.10:FF:000010">
    <property type="entry name" value="Sensor histidine kinase RcsC"/>
    <property type="match status" value="1"/>
</dbReference>
<dbReference type="SUPFAM" id="SSF52172">
    <property type="entry name" value="CheY-like"/>
    <property type="match status" value="1"/>
</dbReference>
<dbReference type="CDD" id="cd17546">
    <property type="entry name" value="REC_hyHK_CKI1_RcsC-like"/>
    <property type="match status" value="1"/>
</dbReference>
<protein>
    <recommendedName>
        <fullName evidence="8">Virulence sensor protein BvgS</fullName>
        <ecNumber evidence="2">2.7.13.3</ecNumber>
    </recommendedName>
</protein>
<dbReference type="Gene3D" id="1.20.120.160">
    <property type="entry name" value="HPT domain"/>
    <property type="match status" value="1"/>
</dbReference>
<feature type="domain" description="Response regulatory" evidence="13">
    <location>
        <begin position="692"/>
        <end position="814"/>
    </location>
</feature>
<feature type="transmembrane region" description="Helical" evidence="11">
    <location>
        <begin position="305"/>
        <end position="322"/>
    </location>
</feature>
<evidence type="ECO:0000259" key="12">
    <source>
        <dbReference type="PROSITE" id="PS50109"/>
    </source>
</evidence>
<dbReference type="PANTHER" id="PTHR45339">
    <property type="entry name" value="HYBRID SIGNAL TRANSDUCTION HISTIDINE KINASE J"/>
    <property type="match status" value="1"/>
</dbReference>
<dbReference type="AlphaFoldDB" id="A0A845HWU7"/>
<dbReference type="RefSeq" id="WP_161035093.1">
    <property type="nucleotide sequence ID" value="NZ_WWCL01000002.1"/>
</dbReference>
<keyword evidence="5" id="KW-0902">Two-component regulatory system</keyword>
<dbReference type="InterPro" id="IPR011622">
    <property type="entry name" value="7TMR_DISM_rcpt_extracell_dom2"/>
</dbReference>
<evidence type="ECO:0000256" key="1">
    <source>
        <dbReference type="ARBA" id="ARBA00000085"/>
    </source>
</evidence>
<dbReference type="SUPFAM" id="SSF47226">
    <property type="entry name" value="Histidine-containing phosphotransfer domain, HPT domain"/>
    <property type="match status" value="1"/>
</dbReference>
<dbReference type="InterPro" id="IPR003661">
    <property type="entry name" value="HisK_dim/P_dom"/>
</dbReference>
<keyword evidence="11" id="KW-1133">Transmembrane helix</keyword>
<dbReference type="Pfam" id="PF00072">
    <property type="entry name" value="Response_reg"/>
    <property type="match status" value="1"/>
</dbReference>
<proteinExistence type="predicted"/>
<dbReference type="InterPro" id="IPR036097">
    <property type="entry name" value="HisK_dim/P_sf"/>
</dbReference>
<evidence type="ECO:0000256" key="8">
    <source>
        <dbReference type="ARBA" id="ARBA00070152"/>
    </source>
</evidence>
<feature type="transmembrane region" description="Helical" evidence="11">
    <location>
        <begin position="355"/>
        <end position="375"/>
    </location>
</feature>
<dbReference type="Gene3D" id="3.40.50.2300">
    <property type="match status" value="1"/>
</dbReference>
<dbReference type="InterPro" id="IPR001789">
    <property type="entry name" value="Sig_transdc_resp-reg_receiver"/>
</dbReference>
<evidence type="ECO:0000313" key="15">
    <source>
        <dbReference type="EMBL" id="MYN45483.1"/>
    </source>
</evidence>
<dbReference type="Pfam" id="PF00512">
    <property type="entry name" value="HisKA"/>
    <property type="match status" value="1"/>
</dbReference>
<dbReference type="GO" id="GO:0000155">
    <property type="term" value="F:phosphorelay sensor kinase activity"/>
    <property type="evidence" value="ECO:0007669"/>
    <property type="project" value="InterPro"/>
</dbReference>
<keyword evidence="3 10" id="KW-0597">Phosphoprotein</keyword>
<dbReference type="GO" id="GO:0005886">
    <property type="term" value="C:plasma membrane"/>
    <property type="evidence" value="ECO:0007669"/>
    <property type="project" value="UniProtKB-SubCell"/>
</dbReference>
<dbReference type="SMART" id="SM00388">
    <property type="entry name" value="HisKA"/>
    <property type="match status" value="1"/>
</dbReference>
<keyword evidence="4" id="KW-0732">Signal</keyword>
<keyword evidence="6" id="KW-0843">Virulence</keyword>
<feature type="transmembrane region" description="Helical" evidence="11">
    <location>
        <begin position="211"/>
        <end position="233"/>
    </location>
</feature>
<dbReference type="InterPro" id="IPR036890">
    <property type="entry name" value="HATPase_C_sf"/>
</dbReference>
<dbReference type="PROSITE" id="PS50110">
    <property type="entry name" value="RESPONSE_REGULATORY"/>
    <property type="match status" value="1"/>
</dbReference>
<gene>
    <name evidence="15" type="ORF">GTP23_10530</name>
</gene>
<dbReference type="SMART" id="SM00387">
    <property type="entry name" value="HATPase_c"/>
    <property type="match status" value="1"/>
</dbReference>
<dbReference type="CDD" id="cd16922">
    <property type="entry name" value="HATPase_EvgS-ArcB-TorS-like"/>
    <property type="match status" value="1"/>
</dbReference>
<dbReference type="PROSITE" id="PS50109">
    <property type="entry name" value="HIS_KIN"/>
    <property type="match status" value="1"/>
</dbReference>
<evidence type="ECO:0000256" key="7">
    <source>
        <dbReference type="ARBA" id="ARBA00058004"/>
    </source>
</evidence>
<dbReference type="PANTHER" id="PTHR45339:SF3">
    <property type="entry name" value="HISTIDINE KINASE"/>
    <property type="match status" value="1"/>
</dbReference>
<dbReference type="Gene3D" id="1.10.287.130">
    <property type="match status" value="1"/>
</dbReference>
<comment type="catalytic activity">
    <reaction evidence="1">
        <text>ATP + protein L-histidine = ADP + protein N-phospho-L-histidine.</text>
        <dbReference type="EC" id="2.7.13.3"/>
    </reaction>
</comment>
<organism evidence="15 16">
    <name type="scientific">Duganella fentianensis</name>
    <dbReference type="NCBI Taxonomy" id="2692177"/>
    <lineage>
        <taxon>Bacteria</taxon>
        <taxon>Pseudomonadati</taxon>
        <taxon>Pseudomonadota</taxon>
        <taxon>Betaproteobacteria</taxon>
        <taxon>Burkholderiales</taxon>
        <taxon>Oxalobacteraceae</taxon>
        <taxon>Telluria group</taxon>
        <taxon>Duganella</taxon>
    </lineage>
</organism>
<sequence>MSFARRLLQPPSTGQTCALTQLRCWLAHGGFGLFRLLALLLLWASVLAGPAQAQTISPIIGLNGSSIDLLRHARLYSDEGQPFPVDAASLPQFVSQLKPASKVDLLGGHYWLVAELRNDSQQAAWVIDPNDTLIDLVDIQLYGPDGSVRQMLTGYRQPHAYLMHYGRDMDLLPGQRYQILIRFSSPYYARTPVMSVLPRVQYQQLVASENVLIIGSLGALLALTVFNFFIYSITRDRSSLYYSLYVLCYALAWGMTFHLSADLFDWHNLHWHYVPFFLLPVLSTLFYTSFLRLQDYAPRLYRYSRINLILPLLTLPSCFFALSYAHTIATIVISIWMTLALISGIVVWRRGYYPARFFVLGFVALMVPGLLILPANVGLIPAMVSNAQLFTLLGGTLDGVLLAFALADQIRLLRNTLEQRVQERTAQLSVAKEHAEVVSRHRIDFLSAMSHDIRTPLAGVIGMIKFAMRDQAVQGRTEEYLRIGLQNSESLLAILNDILDFSKIDAGRLTIESVDFDLVELLDDAVGILQTQADAKSLLLRTNLALDLPRYVRGDPTRLRQILLNLLGNAIKFTDRGEVSLRVSTILTQENQHCISFDVSDTGPGIPAAALPRLFQKFEQADQSTTRRYGGTGLGLAICKELVELMGGSIAVQSQLGVGSTFSFTLAMALGKAPLADTARQPRSERHSYRLRILCAEDVRTNQIIVSTLLENMGHEVRMVENGLQALHALSNSQYDLVLMDGRMPMMDGEQAARLIRNGGSDDYRVLDASVPIIALTANASEHDRQRYLAVGMDGFLSKPVDEHLLYDQIELIIARHLSSGKPLALGQHSYRVVPSVEALDAQFDVAPAARRASAQIISAAQQAASQTGSNSAAIHIQPLSGMSSSHMQRITQAFLEEAPRRLEAARSALAAGNPAMAAAAIHALKGSASYLSDNRLHTLCASMEEAAIRSDLAATLALLPEVTAALQQACAALGDAGLAAEKEI</sequence>
<dbReference type="InterPro" id="IPR003594">
    <property type="entry name" value="HATPase_dom"/>
</dbReference>
<evidence type="ECO:0000256" key="9">
    <source>
        <dbReference type="PROSITE-ProRule" id="PRU00110"/>
    </source>
</evidence>
<dbReference type="SUPFAM" id="SSF47384">
    <property type="entry name" value="Homodimeric domain of signal transducing histidine kinase"/>
    <property type="match status" value="1"/>
</dbReference>
<comment type="caution">
    <text evidence="15">The sequence shown here is derived from an EMBL/GenBank/DDBJ whole genome shotgun (WGS) entry which is preliminary data.</text>
</comment>
<dbReference type="Pfam" id="PF02518">
    <property type="entry name" value="HATPase_c"/>
    <property type="match status" value="1"/>
</dbReference>
<evidence type="ECO:0000259" key="13">
    <source>
        <dbReference type="PROSITE" id="PS50110"/>
    </source>
</evidence>
<dbReference type="Proteomes" id="UP000444316">
    <property type="component" value="Unassembled WGS sequence"/>
</dbReference>
<dbReference type="PRINTS" id="PR00344">
    <property type="entry name" value="BCTRLSENSOR"/>
</dbReference>
<evidence type="ECO:0000256" key="6">
    <source>
        <dbReference type="ARBA" id="ARBA00023026"/>
    </source>
</evidence>
<evidence type="ECO:0000259" key="14">
    <source>
        <dbReference type="PROSITE" id="PS50894"/>
    </source>
</evidence>
<dbReference type="Pfam" id="PF01627">
    <property type="entry name" value="Hpt"/>
    <property type="match status" value="1"/>
</dbReference>
<feature type="modified residue" description="Phosphohistidine" evidence="9">
    <location>
        <position position="923"/>
    </location>
</feature>
<dbReference type="GO" id="GO:0005524">
    <property type="term" value="F:ATP binding"/>
    <property type="evidence" value="ECO:0007669"/>
    <property type="project" value="UniProtKB-KW"/>
</dbReference>
<dbReference type="SMART" id="SM00448">
    <property type="entry name" value="REC"/>
    <property type="match status" value="1"/>
</dbReference>
<evidence type="ECO:0000256" key="11">
    <source>
        <dbReference type="SAM" id="Phobius"/>
    </source>
</evidence>
<feature type="domain" description="Histidine kinase" evidence="12">
    <location>
        <begin position="448"/>
        <end position="670"/>
    </location>
</feature>
<dbReference type="InterPro" id="IPR008207">
    <property type="entry name" value="Sig_transdc_His_kin_Hpt_dom"/>
</dbReference>
<dbReference type="Gene3D" id="3.30.565.10">
    <property type="entry name" value="Histidine kinase-like ATPase, C-terminal domain"/>
    <property type="match status" value="1"/>
</dbReference>
<feature type="transmembrane region" description="Helical" evidence="11">
    <location>
        <begin position="273"/>
        <end position="293"/>
    </location>
</feature>
<dbReference type="PROSITE" id="PS50894">
    <property type="entry name" value="HPT"/>
    <property type="match status" value="1"/>
</dbReference>
<feature type="modified residue" description="4-aspartylphosphate" evidence="10">
    <location>
        <position position="741"/>
    </location>
</feature>
<evidence type="ECO:0000256" key="4">
    <source>
        <dbReference type="ARBA" id="ARBA00022729"/>
    </source>
</evidence>
<accession>A0A845HWU7</accession>
<evidence type="ECO:0000256" key="5">
    <source>
        <dbReference type="ARBA" id="ARBA00023012"/>
    </source>
</evidence>
<keyword evidence="11" id="KW-0472">Membrane</keyword>
<keyword evidence="11" id="KW-0812">Transmembrane</keyword>
<dbReference type="Pfam" id="PF07695">
    <property type="entry name" value="7TMR-DISM_7TM"/>
    <property type="match status" value="1"/>
</dbReference>
<feature type="transmembrane region" description="Helical" evidence="11">
    <location>
        <begin position="328"/>
        <end position="348"/>
    </location>
</feature>
<dbReference type="InterPro" id="IPR004358">
    <property type="entry name" value="Sig_transdc_His_kin-like_C"/>
</dbReference>
<name>A0A845HWU7_9BURK</name>
<reference evidence="15" key="1">
    <citation type="submission" date="2019-12" db="EMBL/GenBank/DDBJ databases">
        <title>Novel species isolated from a subtropical stream in China.</title>
        <authorList>
            <person name="Lu H."/>
        </authorList>
    </citation>
    <scope>NUCLEOTIDE SEQUENCE [LARGE SCALE GENOMIC DNA]</scope>
    <source>
        <strain evidence="15">FT93W</strain>
    </source>
</reference>
<dbReference type="InterPro" id="IPR005467">
    <property type="entry name" value="His_kinase_dom"/>
</dbReference>
<dbReference type="CDD" id="cd00082">
    <property type="entry name" value="HisKA"/>
    <property type="match status" value="1"/>
</dbReference>
<dbReference type="Pfam" id="PF07696">
    <property type="entry name" value="7TMR-DISMED2"/>
    <property type="match status" value="1"/>
</dbReference>
<evidence type="ECO:0000256" key="3">
    <source>
        <dbReference type="ARBA" id="ARBA00022553"/>
    </source>
</evidence>
<comment type="function">
    <text evidence="7">Member of the two-component regulatory system BvgS/BvgA. Phosphorylates BvgA via a four-step phosphorelay in response to environmental signals.</text>
</comment>
<dbReference type="EC" id="2.7.13.3" evidence="2"/>
<keyword evidence="16" id="KW-1185">Reference proteome</keyword>
<dbReference type="InterPro" id="IPR011006">
    <property type="entry name" value="CheY-like_superfamily"/>
</dbReference>
<evidence type="ECO:0000313" key="16">
    <source>
        <dbReference type="Proteomes" id="UP000444316"/>
    </source>
</evidence>
<dbReference type="EMBL" id="WWCL01000002">
    <property type="protein sequence ID" value="MYN45483.1"/>
    <property type="molecule type" value="Genomic_DNA"/>
</dbReference>
<feature type="transmembrane region" description="Helical" evidence="11">
    <location>
        <begin position="240"/>
        <end position="261"/>
    </location>
</feature>